<accession>A0ACC2IJV5</accession>
<evidence type="ECO:0000313" key="2">
    <source>
        <dbReference type="Proteomes" id="UP001153331"/>
    </source>
</evidence>
<gene>
    <name evidence="1" type="ORF">OPT61_g2973</name>
</gene>
<dbReference type="EMBL" id="JAPHNI010000143">
    <property type="protein sequence ID" value="KAJ8115377.1"/>
    <property type="molecule type" value="Genomic_DNA"/>
</dbReference>
<proteinExistence type="predicted"/>
<comment type="caution">
    <text evidence="1">The sequence shown here is derived from an EMBL/GenBank/DDBJ whole genome shotgun (WGS) entry which is preliminary data.</text>
</comment>
<keyword evidence="2" id="KW-1185">Reference proteome</keyword>
<organism evidence="1 2">
    <name type="scientific">Boeremia exigua</name>
    <dbReference type="NCBI Taxonomy" id="749465"/>
    <lineage>
        <taxon>Eukaryota</taxon>
        <taxon>Fungi</taxon>
        <taxon>Dikarya</taxon>
        <taxon>Ascomycota</taxon>
        <taxon>Pezizomycotina</taxon>
        <taxon>Dothideomycetes</taxon>
        <taxon>Pleosporomycetidae</taxon>
        <taxon>Pleosporales</taxon>
        <taxon>Pleosporineae</taxon>
        <taxon>Didymellaceae</taxon>
        <taxon>Boeremia</taxon>
    </lineage>
</organism>
<sequence>MSHSIITPLAHAAARRSWEPVPSLEDEVAVDASGQTVRGEMTARGAGERDGLLGVSADVSRRQSVASMSSRSSLGDSGGAFGAAKPDGYFDTNERHILTPWLPYTLRQSYLAPLGILALVLVIVLAVLCAYSLRHDGLGADNGSVGVFVARRYVPTIIAVLITLAITMIADDVKRTEAFARMASRQPVTADHTLFYSPKVWWKSTFHALSRSRNGGHRSWILSLSSLAAGISVLAISTLSSSVFVTKEVLLRSSTQLQRYVPQQNGSISLLPRRDTYTRAISGFLYNASTSLWVSDSHVILPFFTPSEGLGRRVLQEGTWEAETMVLKMDSTCVPMNLIEKTELNITYSSFDSVSTARNGTFRQASRGLKLQSADGCEVQLQTPVAPSFEKSGARIISNPIDPYFTDTLSLGGGMMWTNLSSSHISWKALVEEHGQEPPIDAGGSAVNDQWRRTFIYEMSNQCQGRDLLFVSLPWFGPSVEEALSSSPKEVDEYWATFTARAELCSPRYLAASIPVTAVIGNATSRVFFDEAEFSEHQQPVSAELLDMDRLNNLTFSDVWKKYLSAPAGIQNIQGFEGLSMLLAKTYSLDLDSLLHNSSVPDRAKTLRSRFFSELISSSVLETDLPTVGDIAGKHIRAENRIVVVPGVSIALAVILLLAAFYSFAMLWYASNRQRPLNIDSDPAALAGAVPLTSIASPLAAGLRTWTQPDRTEIQQKIGSQAYALHNGTIRQQELDSDGTTTEIHVASSAKGGFWPAKRSAGIPSIPDWRPSMLRKTWLTCLLLSVVAIAIALLVLRDYAKREALFQTAFVQQINFSALHASFSPHALITTLIAVLVSLSWDSIDKAMRILQPYLALSKEPLQLSEGVAVSYQSSYWLWASVKAARSKHWLLCLVTLGTTLSQILVISMAAIFERQSIIHNLPTNFEGLVTTRLVQPRQEPFDFGINLSRRPFYLTDSLLGTSNADWLYTALDDVTLGTTPLPWTRDEWVFTPVNLTNRDDPSILYVASGAQGEAQGDAAYIISSFNVSLSTSGLRSRLECEPVELAGSQWLEDVQDVYPNRLDKSVTGHVLPMTLSTVENFAAPVFSVPRRIACCTNDTDRNSPSIVAYWSSNNSIHDDRPYGVGDVALDPNEDPDVVEPSGWSKTFAIKWIVGSAASTLIPGTDPNSFGNSFGIANESVLYFREEPQISILKCNPIIEQVNASITLSRDSTQILDYELLDTPQPAAGAWDYAYDVVYSTPGSNRSEGNVSYGAYFLSQLLTAPNIVVPDYASSMMVFNQTLENLDAERFTLRDNDKGTNMDFMSYSNFVLSNKNATALLDPATSRKHSEQTFQTFFKHFATTANWTYGGPLSVSRAAYEDIGAFDRTSERFQRTITERIEILSMNEVATWLSLTILFLLMAILVTLIVAFQTIYPRTSMLRHVECLADVLAMVAGSDELVRLVNEIGVEGMEKAGIKTRLGWFRDKRGVVRWGVEVVNENVSWVDGPDEGQDKKEGVYDLPRALRLLAPQFSLLRRTSQEWRHESKSTQLTTKSRPYRTAIRMPIQDAFQLPASAQALPLANNATAELFLCFIASTDPATSQPWCPDVRAALPRLEKVFSGADAPELAWKDLENVYRTKWDVKALPQLVRFQRVGGEVRETGRLVENEVNDDAKLLDFVTA</sequence>
<reference evidence="1" key="1">
    <citation type="submission" date="2022-11" db="EMBL/GenBank/DDBJ databases">
        <title>Genome Sequence of Boeremia exigua.</title>
        <authorList>
            <person name="Buettner E."/>
        </authorList>
    </citation>
    <scope>NUCLEOTIDE SEQUENCE</scope>
    <source>
        <strain evidence="1">CU02</strain>
    </source>
</reference>
<dbReference type="Proteomes" id="UP001153331">
    <property type="component" value="Unassembled WGS sequence"/>
</dbReference>
<name>A0ACC2IJV5_9PLEO</name>
<evidence type="ECO:0000313" key="1">
    <source>
        <dbReference type="EMBL" id="KAJ8115377.1"/>
    </source>
</evidence>
<protein>
    <submittedName>
        <fullName evidence="1">Uncharacterized protein</fullName>
    </submittedName>
</protein>